<organism evidence="1 2">
    <name type="scientific">Scophthalmus maximus</name>
    <name type="common">Turbot</name>
    <name type="synonym">Psetta maxima</name>
    <dbReference type="NCBI Taxonomy" id="52904"/>
    <lineage>
        <taxon>Eukaryota</taxon>
        <taxon>Metazoa</taxon>
        <taxon>Chordata</taxon>
        <taxon>Craniata</taxon>
        <taxon>Vertebrata</taxon>
        <taxon>Euteleostomi</taxon>
        <taxon>Actinopterygii</taxon>
        <taxon>Neopterygii</taxon>
        <taxon>Teleostei</taxon>
        <taxon>Neoteleostei</taxon>
        <taxon>Acanthomorphata</taxon>
        <taxon>Carangaria</taxon>
        <taxon>Pleuronectiformes</taxon>
        <taxon>Pleuronectoidei</taxon>
        <taxon>Scophthalmidae</taxon>
        <taxon>Scophthalmus</taxon>
    </lineage>
</organism>
<protein>
    <submittedName>
        <fullName evidence="1">Uncharacterized protein</fullName>
    </submittedName>
</protein>
<evidence type="ECO:0000313" key="1">
    <source>
        <dbReference type="EMBL" id="KAF0026864.1"/>
    </source>
</evidence>
<reference evidence="1 2" key="1">
    <citation type="submission" date="2019-06" db="EMBL/GenBank/DDBJ databases">
        <title>Draft genomes of female and male turbot (Scophthalmus maximus).</title>
        <authorList>
            <person name="Xu H."/>
            <person name="Xu X.-W."/>
            <person name="Shao C."/>
            <person name="Chen S."/>
        </authorList>
    </citation>
    <scope>NUCLEOTIDE SEQUENCE [LARGE SCALE GENOMIC DNA]</scope>
    <source>
        <strain evidence="1">Ysfricsl-2016a</strain>
        <tissue evidence="1">Blood</tissue>
    </source>
</reference>
<name>A0A6A4S8C0_SCOMX</name>
<proteinExistence type="predicted"/>
<dbReference type="Proteomes" id="UP000438429">
    <property type="component" value="Unassembled WGS sequence"/>
</dbReference>
<comment type="caution">
    <text evidence="1">The sequence shown here is derived from an EMBL/GenBank/DDBJ whole genome shotgun (WGS) entry which is preliminary data.</text>
</comment>
<evidence type="ECO:0000313" key="2">
    <source>
        <dbReference type="Proteomes" id="UP000438429"/>
    </source>
</evidence>
<dbReference type="AlphaFoldDB" id="A0A6A4S8C0"/>
<sequence length="68" mass="7275">MLGDGCNIQTDIKLLCSVDFKKPRQQISSARSKPPSSVCTPALISVGSTSGPREPFAVTDGRHFIVQT</sequence>
<dbReference type="EMBL" id="VEVO01000019">
    <property type="protein sequence ID" value="KAF0026864.1"/>
    <property type="molecule type" value="Genomic_DNA"/>
</dbReference>
<gene>
    <name evidence="1" type="ORF">F2P81_021601</name>
</gene>
<accession>A0A6A4S8C0</accession>